<dbReference type="AlphaFoldDB" id="A0A8S1DD13"/>
<organism evidence="2 3">
    <name type="scientific">Cloeon dipterum</name>
    <dbReference type="NCBI Taxonomy" id="197152"/>
    <lineage>
        <taxon>Eukaryota</taxon>
        <taxon>Metazoa</taxon>
        <taxon>Ecdysozoa</taxon>
        <taxon>Arthropoda</taxon>
        <taxon>Hexapoda</taxon>
        <taxon>Insecta</taxon>
        <taxon>Pterygota</taxon>
        <taxon>Palaeoptera</taxon>
        <taxon>Ephemeroptera</taxon>
        <taxon>Pisciforma</taxon>
        <taxon>Baetidae</taxon>
        <taxon>Cloeon</taxon>
    </lineage>
</organism>
<comment type="caution">
    <text evidence="2">The sequence shown here is derived from an EMBL/GenBank/DDBJ whole genome shotgun (WGS) entry which is preliminary data.</text>
</comment>
<feature type="compositionally biased region" description="Basic and acidic residues" evidence="1">
    <location>
        <begin position="657"/>
        <end position="667"/>
    </location>
</feature>
<feature type="region of interest" description="Disordered" evidence="1">
    <location>
        <begin position="638"/>
        <end position="710"/>
    </location>
</feature>
<feature type="compositionally biased region" description="Basic residues" evidence="1">
    <location>
        <begin position="823"/>
        <end position="843"/>
    </location>
</feature>
<protein>
    <submittedName>
        <fullName evidence="2">Uncharacterized protein</fullName>
    </submittedName>
</protein>
<gene>
    <name evidence="2" type="ORF">CLODIP_2_CD09411</name>
</gene>
<evidence type="ECO:0000313" key="3">
    <source>
        <dbReference type="Proteomes" id="UP000494165"/>
    </source>
</evidence>
<feature type="compositionally biased region" description="Basic and acidic residues" evidence="1">
    <location>
        <begin position="849"/>
        <end position="870"/>
    </location>
</feature>
<feature type="compositionally biased region" description="Polar residues" evidence="1">
    <location>
        <begin position="685"/>
        <end position="694"/>
    </location>
</feature>
<feature type="compositionally biased region" description="Polar residues" evidence="1">
    <location>
        <begin position="772"/>
        <end position="786"/>
    </location>
</feature>
<feature type="region of interest" description="Disordered" evidence="1">
    <location>
        <begin position="1021"/>
        <end position="1056"/>
    </location>
</feature>
<reference evidence="2 3" key="1">
    <citation type="submission" date="2020-04" db="EMBL/GenBank/DDBJ databases">
        <authorList>
            <person name="Alioto T."/>
            <person name="Alioto T."/>
            <person name="Gomez Garrido J."/>
        </authorList>
    </citation>
    <scope>NUCLEOTIDE SEQUENCE [LARGE SCALE GENOMIC DNA]</scope>
</reference>
<feature type="compositionally biased region" description="Polar residues" evidence="1">
    <location>
        <begin position="882"/>
        <end position="894"/>
    </location>
</feature>
<feature type="compositionally biased region" description="Polar residues" evidence="1">
    <location>
        <begin position="668"/>
        <end position="678"/>
    </location>
</feature>
<feature type="region of interest" description="Disordered" evidence="1">
    <location>
        <begin position="743"/>
        <end position="923"/>
    </location>
</feature>
<evidence type="ECO:0000313" key="2">
    <source>
        <dbReference type="EMBL" id="CAB3378085.1"/>
    </source>
</evidence>
<feature type="compositionally biased region" description="Polar residues" evidence="1">
    <location>
        <begin position="1042"/>
        <end position="1051"/>
    </location>
</feature>
<dbReference type="Proteomes" id="UP000494165">
    <property type="component" value="Unassembled WGS sequence"/>
</dbReference>
<proteinExistence type="predicted"/>
<sequence length="1072" mass="117272">MEALLPSEIARLVWGYLQKECPKAAHVFLESCPSLAEFRDARLKSRRVLNTVNGHTLLDLLADLSDTFCYVTETQDTLLQDEARLEVKNKFSLCSKVEYLINHVKAEKASKTALNDTRDVDVARESDYREESPDEMEGIDEDILITSPVRALIANLANKLKNSKPNMPFKKRNVTGGPSMNLEATSDDSAMAAPKEMDPILQPFLKSTQLHEKIAKSINKILQPKATCDDRINKDLEEAIHQVVQETEKDPTFEDIIQEICLVSSQAALSDGGSEDNALNLPFSPTASLNLDTISEISQPSELHTPDPEETEMQNTPNKGKKSKQKGAPSTPTNPASEVPLKARLRSASKIGHREEDFSQDSLQQLNDEVVRSIVETICEDVNHLSVPAIEEPSIISDNNAPCQLDTEKSQDAAAAPEISQEIPTVLEEQQTTSIFDQSVASVSMEHQDNQTIRIHKPPTPVLPPVIVHPNPSMPANPISSIILVLDHNQAAADPTKSVFSKRLLPIATNIGPRAAPSRYSAKSIKTAKPDRKLKAKPQKVSKKPQSSNSIIVLDGVVPAAPTTESFTLNYPNVSATEDILEPASPEIIMPTPEHSMPYIPLASPQGVPVPQIAIVSMPSLSPAVVPGPSCIEVSTAPAAPTARAPSPIVVAPSENSTERRPIEVRKTQSTPRRNSSYVRALDFSTPNKSQTSPRRAYTSPKTIKPPGPATIKKLNLTARRFIRSELFSELPEKAREKRLSLITEEPSKQPERPSLPEPVIQLPVQMEKTPDTSLESSTTIESPVTTEKDIPAAKPSKKRSASWDADLRAKIGPVLISPVKRSPAKRHKIGGHPPSAKKRKKSTSTNKNLEEGEKLAKETNPEKPKESSAKQKPLTKRSRTVLKTLNTPSTNTRAAGEKERLLESLQLSPSKPPERLPEPTFRLNDPRMSLKICPIQSILPGNFVPDVDRSYCMTISVECDDGAEADISLTWSTPDVWDSHTGTTEKFKGDMLEAEEPSKAVLGAVAEDDDLMTLSLVASSRAKEPCAPPLSGLLPPRSKTRSSNESSNPQDMLRKVGVDKLLSALHGTKKK</sequence>
<keyword evidence="3" id="KW-1185">Reference proteome</keyword>
<name>A0A8S1DD13_9INSE</name>
<feature type="region of interest" description="Disordered" evidence="1">
    <location>
        <begin position="299"/>
        <end position="342"/>
    </location>
</feature>
<accession>A0A8S1DD13</accession>
<feature type="compositionally biased region" description="Low complexity" evidence="1">
    <location>
        <begin position="638"/>
        <end position="648"/>
    </location>
</feature>
<feature type="region of interest" description="Disordered" evidence="1">
    <location>
        <begin position="516"/>
        <end position="547"/>
    </location>
</feature>
<feature type="compositionally biased region" description="Basic and acidic residues" evidence="1">
    <location>
        <begin position="743"/>
        <end position="752"/>
    </location>
</feature>
<feature type="compositionally biased region" description="Basic residues" evidence="1">
    <location>
        <begin position="534"/>
        <end position="543"/>
    </location>
</feature>
<dbReference type="EMBL" id="CADEPI010000157">
    <property type="protein sequence ID" value="CAB3378085.1"/>
    <property type="molecule type" value="Genomic_DNA"/>
</dbReference>
<dbReference type="OrthoDB" id="6287635at2759"/>
<evidence type="ECO:0000256" key="1">
    <source>
        <dbReference type="SAM" id="MobiDB-lite"/>
    </source>
</evidence>